<sequence length="563" mass="64522">MSAEESNLILDEVTGEKAAAKTADVAAKPAKTENDEASEENLNPNQYFEIRSKSIKKLRETRNPIPYPHKFHVDISIPTFIEKYGHLEPGQHLSDVVRLAGRIHNKRASGSKLRFYDLHGEGVKIQIMAQAQDSEQNFAEIHDLIRRGDIVGVRGCPGKSKKGELSIFPKEVVLLSPCLHMLPKEYYGFKDQETRYRQRYLDLIMNNFVREKFNVRAKIIKYVRKFLDDLEFLEVETPMMNMIAGGATAKPFITHHNDLKLDLFMRVAPELFLKMLVVGGLDRVYEIGRQFRNESIDLTHNPEFTTCEFYMAYADMYDLMEMTENMLSGMVKAINGDYKIKYHPQGPDGIEMDIDFTPPFKRVSMIETLEKRLNVKFPPASELHTDETNKFLQELCVKHEVECSPPRTNARLLDKLVGEFIEVDCVSPTFITGHPQMMSPLAKNHRDIPGLCERFELFVATKEVCNAYTELNDPFDQRDRFEEQARQKEQGDDEAQLIDETFCTSLEYGLPPTGGWGMGIDRLAMFLTDSSNIKEVLLFPAMKPIDEKEKELVAQIEASLKNN</sequence>
<name>A0ACA9JYW2_9GLOM</name>
<gene>
    <name evidence="1" type="ORF">DHETER_LOCUS371</name>
</gene>
<dbReference type="EMBL" id="CAJVPU010000173">
    <property type="protein sequence ID" value="CAG8442759.1"/>
    <property type="molecule type" value="Genomic_DNA"/>
</dbReference>
<accession>A0ACA9JYW2</accession>
<comment type="caution">
    <text evidence="1">The sequence shown here is derived from an EMBL/GenBank/DDBJ whole genome shotgun (WGS) entry which is preliminary data.</text>
</comment>
<evidence type="ECO:0000313" key="2">
    <source>
        <dbReference type="Proteomes" id="UP000789702"/>
    </source>
</evidence>
<dbReference type="Proteomes" id="UP000789702">
    <property type="component" value="Unassembled WGS sequence"/>
</dbReference>
<organism evidence="1 2">
    <name type="scientific">Dentiscutata heterogama</name>
    <dbReference type="NCBI Taxonomy" id="1316150"/>
    <lineage>
        <taxon>Eukaryota</taxon>
        <taxon>Fungi</taxon>
        <taxon>Fungi incertae sedis</taxon>
        <taxon>Mucoromycota</taxon>
        <taxon>Glomeromycotina</taxon>
        <taxon>Glomeromycetes</taxon>
        <taxon>Diversisporales</taxon>
        <taxon>Gigasporaceae</taxon>
        <taxon>Dentiscutata</taxon>
    </lineage>
</organism>
<keyword evidence="2" id="KW-1185">Reference proteome</keyword>
<evidence type="ECO:0000313" key="1">
    <source>
        <dbReference type="EMBL" id="CAG8442759.1"/>
    </source>
</evidence>
<proteinExistence type="predicted"/>
<protein>
    <submittedName>
        <fullName evidence="1">2974_t:CDS:1</fullName>
    </submittedName>
</protein>
<reference evidence="1" key="1">
    <citation type="submission" date="2021-06" db="EMBL/GenBank/DDBJ databases">
        <authorList>
            <person name="Kallberg Y."/>
            <person name="Tangrot J."/>
            <person name="Rosling A."/>
        </authorList>
    </citation>
    <scope>NUCLEOTIDE SEQUENCE</scope>
    <source>
        <strain evidence="1">IL203A</strain>
    </source>
</reference>